<proteinExistence type="predicted"/>
<keyword evidence="2" id="KW-1185">Reference proteome</keyword>
<comment type="caution">
    <text evidence="1">The sequence shown here is derived from an EMBL/GenBank/DDBJ whole genome shotgun (WGS) entry which is preliminary data.</text>
</comment>
<name>A0AAN9BIL6_9CAEN</name>
<accession>A0AAN9BIL6</accession>
<reference evidence="1 2" key="1">
    <citation type="submission" date="2024-02" db="EMBL/GenBank/DDBJ databases">
        <title>Chromosome-scale genome assembly of the rough periwinkle Littorina saxatilis.</title>
        <authorList>
            <person name="De Jode A."/>
            <person name="Faria R."/>
            <person name="Formenti G."/>
            <person name="Sims Y."/>
            <person name="Smith T.P."/>
            <person name="Tracey A."/>
            <person name="Wood J.M.D."/>
            <person name="Zagrodzka Z.B."/>
            <person name="Johannesson K."/>
            <person name="Butlin R.K."/>
            <person name="Leder E.H."/>
        </authorList>
    </citation>
    <scope>NUCLEOTIDE SEQUENCE [LARGE SCALE GENOMIC DNA]</scope>
    <source>
        <strain evidence="1">Snail1</strain>
        <tissue evidence="1">Muscle</tissue>
    </source>
</reference>
<organism evidence="1 2">
    <name type="scientific">Littorina saxatilis</name>
    <dbReference type="NCBI Taxonomy" id="31220"/>
    <lineage>
        <taxon>Eukaryota</taxon>
        <taxon>Metazoa</taxon>
        <taxon>Spiralia</taxon>
        <taxon>Lophotrochozoa</taxon>
        <taxon>Mollusca</taxon>
        <taxon>Gastropoda</taxon>
        <taxon>Caenogastropoda</taxon>
        <taxon>Littorinimorpha</taxon>
        <taxon>Littorinoidea</taxon>
        <taxon>Littorinidae</taxon>
        <taxon>Littorina</taxon>
    </lineage>
</organism>
<dbReference type="Proteomes" id="UP001374579">
    <property type="component" value="Unassembled WGS sequence"/>
</dbReference>
<gene>
    <name evidence="1" type="ORF">V1264_017441</name>
</gene>
<dbReference type="AlphaFoldDB" id="A0AAN9BIL6"/>
<dbReference type="EMBL" id="JBAMIC010000007">
    <property type="protein sequence ID" value="KAK7106152.1"/>
    <property type="molecule type" value="Genomic_DNA"/>
</dbReference>
<protein>
    <submittedName>
        <fullName evidence="1">Uncharacterized protein</fullName>
    </submittedName>
</protein>
<evidence type="ECO:0000313" key="2">
    <source>
        <dbReference type="Proteomes" id="UP001374579"/>
    </source>
</evidence>
<sequence>MVRRVASIVCYQTKCYSACFNGGGNTNSGALLRECVLPAICGGCCSHRQGGCFEDKHGLVKECDWKSCGSKHQYVHGFARDIDVWFGDSQDTKV</sequence>
<evidence type="ECO:0000313" key="1">
    <source>
        <dbReference type="EMBL" id="KAK7106152.1"/>
    </source>
</evidence>